<proteinExistence type="predicted"/>
<evidence type="ECO:0000259" key="2">
    <source>
        <dbReference type="Pfam" id="PF00534"/>
    </source>
</evidence>
<name>V6MDN4_9BACL</name>
<evidence type="ECO:0000313" key="3">
    <source>
        <dbReference type="EMBL" id="EST56641.1"/>
    </source>
</evidence>
<dbReference type="SUPFAM" id="SSF53756">
    <property type="entry name" value="UDP-Glycosyltransferase/glycogen phosphorylase"/>
    <property type="match status" value="1"/>
</dbReference>
<dbReference type="AlphaFoldDB" id="V6MDN4"/>
<feature type="domain" description="Glycosyl transferase family 1" evidence="2">
    <location>
        <begin position="195"/>
        <end position="344"/>
    </location>
</feature>
<dbReference type="OrthoDB" id="9797829at2"/>
<evidence type="ECO:0000256" key="1">
    <source>
        <dbReference type="ARBA" id="ARBA00022679"/>
    </source>
</evidence>
<keyword evidence="4" id="KW-1185">Reference proteome</keyword>
<accession>V6MDN4</accession>
<dbReference type="Pfam" id="PF00534">
    <property type="entry name" value="Glycos_transf_1"/>
    <property type="match status" value="1"/>
</dbReference>
<dbReference type="EMBL" id="AYJU01000001">
    <property type="protein sequence ID" value="EST56641.1"/>
    <property type="molecule type" value="Genomic_DNA"/>
</dbReference>
<reference evidence="3 4" key="1">
    <citation type="journal article" date="2014" name="Genome Announc.">
        <title>Draft Genome Sequence of Brevibacillus panacihumi Strain W25, a Halotolerant Hydrocarbon-Degrading Bacterium.</title>
        <authorList>
            <person name="Wang X."/>
            <person name="Jin D."/>
            <person name="Zhou L."/>
            <person name="Wu L."/>
            <person name="An W."/>
            <person name="Chen Y."/>
            <person name="Zhao L."/>
        </authorList>
    </citation>
    <scope>NUCLEOTIDE SEQUENCE [LARGE SCALE GENOMIC DNA]</scope>
    <source>
        <strain evidence="3 4">W25</strain>
    </source>
</reference>
<sequence>MRIGVNLLAVIPGKIGGMEQYVRNLIDFSQRNNEGHEWFLFLSSHNYHTFAEGQYLHKILFRDISAAHSLFHEQIQHLRLDLWFCPLLVLQPSDVTIPSVINIPDIQHEFYPQFFDPPVLQWRKDNYQSSAQKSSAVLTLSEFSRKSIIEKFHLPSHKVHSIHLDAAAEFSLPVQPELDQQFRHKYQLPAQYGLYPANTWRHKNHINLLQALLILRRTYNYKVNMVFTGFPQEAHQTVINFITQHQMWDQIKWLNYIPQAEMPSLYRNASFLCFPSLFEGFGIPLVEAMRSKIPITCSHAGSIPEVVGQAALLFDPHVPEDIAVKIAAMSDPALREDLIAKGTQQASRFSWDACARHTLAVFQSVLRPQGG</sequence>
<dbReference type="PANTHER" id="PTHR46401:SF2">
    <property type="entry name" value="GLYCOSYLTRANSFERASE WBBK-RELATED"/>
    <property type="match status" value="1"/>
</dbReference>
<dbReference type="eggNOG" id="COG0438">
    <property type="taxonomic scope" value="Bacteria"/>
</dbReference>
<dbReference type="PATRIC" id="fig|1408254.3.peg.994"/>
<dbReference type="CDD" id="cd03809">
    <property type="entry name" value="GT4_MtfB-like"/>
    <property type="match status" value="1"/>
</dbReference>
<dbReference type="Gene3D" id="3.40.50.2000">
    <property type="entry name" value="Glycogen Phosphorylase B"/>
    <property type="match status" value="1"/>
</dbReference>
<keyword evidence="3" id="KW-0328">Glycosyltransferase</keyword>
<dbReference type="InterPro" id="IPR001296">
    <property type="entry name" value="Glyco_trans_1"/>
</dbReference>
<dbReference type="RefSeq" id="WP_023555050.1">
    <property type="nucleotide sequence ID" value="NZ_KI629782.1"/>
</dbReference>
<comment type="caution">
    <text evidence="3">The sequence shown here is derived from an EMBL/GenBank/DDBJ whole genome shotgun (WGS) entry which is preliminary data.</text>
</comment>
<dbReference type="Proteomes" id="UP000017973">
    <property type="component" value="Unassembled WGS sequence"/>
</dbReference>
<dbReference type="GO" id="GO:0016757">
    <property type="term" value="F:glycosyltransferase activity"/>
    <property type="evidence" value="ECO:0007669"/>
    <property type="project" value="UniProtKB-KW"/>
</dbReference>
<dbReference type="PANTHER" id="PTHR46401">
    <property type="entry name" value="GLYCOSYLTRANSFERASE WBBK-RELATED"/>
    <property type="match status" value="1"/>
</dbReference>
<gene>
    <name evidence="3" type="ORF">T458_04950</name>
</gene>
<dbReference type="HOGENOM" id="CLU_009583_27_0_9"/>
<keyword evidence="1 3" id="KW-0808">Transferase</keyword>
<organism evidence="3 4">
    <name type="scientific">Brevibacillus panacihumi W25</name>
    <dbReference type="NCBI Taxonomy" id="1408254"/>
    <lineage>
        <taxon>Bacteria</taxon>
        <taxon>Bacillati</taxon>
        <taxon>Bacillota</taxon>
        <taxon>Bacilli</taxon>
        <taxon>Bacillales</taxon>
        <taxon>Paenibacillaceae</taxon>
        <taxon>Brevibacillus</taxon>
    </lineage>
</organism>
<dbReference type="STRING" id="1408254.T458_04950"/>
<evidence type="ECO:0000313" key="4">
    <source>
        <dbReference type="Proteomes" id="UP000017973"/>
    </source>
</evidence>
<protein>
    <submittedName>
        <fullName evidence="3">Mannosyltransferase</fullName>
    </submittedName>
</protein>